<dbReference type="Gene3D" id="2.60.120.1130">
    <property type="match status" value="1"/>
</dbReference>
<evidence type="ECO:0000313" key="3">
    <source>
        <dbReference type="EMBL" id="MCF4100945.1"/>
    </source>
</evidence>
<dbReference type="EMBL" id="JAKGTH010000007">
    <property type="protein sequence ID" value="MCF4100945.1"/>
    <property type="molecule type" value="Genomic_DNA"/>
</dbReference>
<feature type="chain" id="PRO_5047174421" evidence="1">
    <location>
        <begin position="19"/>
        <end position="656"/>
    </location>
</feature>
<dbReference type="Gene3D" id="2.60.40.3140">
    <property type="match status" value="1"/>
</dbReference>
<sequence length="656" mass="76011">MNKFLLLLFCLCATTTFAQQKFNTKDLKVTQEELIATIYEKDSTANAFYIYENGYSRFDQNADYNLVTDYEAKLKILNKEGYKNATVKIFLNKSGDRKEKLSDIKATTYTLSNGHIQTTKLIPSQIFTEENERYDEVSFTFPALSPGAVLVYSYTKESPFIFNFETWWFQEDIPKVYSRFETKIPANYNYNIKKIGSTKLYTNDQKLEKECMSFSQRATRADCVHSEYIIKDIPAFIEEDFLTSRYNFMDRIEYELIEVTQLDGYIRKYTKDWKDVDKEIERDESLGRQLKKTSRAEDLLPQAISSQPKSLEKAKEIFNFVKSNYKWNGEYHIFRDVNLKDLLKDKSGNISAINILLHNIYEEQGFKVLPVLSSTRGNGVLTQLFPVLSEFNYLILQLELDGETYLLDASEKYTAFGDIPFRALNSYARLLDFDNESKWIDLEPGGRSSITIQDSIVVHADGTASGRSEQVFSGYNAVKVRNQLDETSQEKIFNEVSNPNEHAKSSHISYKNRELISEPVTVEYDLKNDSQKLSDLIYFNPFSFRFFDKNPFQLKERTYPIDLGYARSYLYAIQITIPENHSIVEIPENQLLKLPENSGSLYFIVQKANESTINVQCRVSLSKASYAPGYYPYLKEFMSNLMTIQNGSFIVIKENS</sequence>
<dbReference type="InterPro" id="IPR024618">
    <property type="entry name" value="DUF3857"/>
</dbReference>
<feature type="signal peptide" evidence="1">
    <location>
        <begin position="1"/>
        <end position="18"/>
    </location>
</feature>
<evidence type="ECO:0000256" key="1">
    <source>
        <dbReference type="SAM" id="SignalP"/>
    </source>
</evidence>
<organism evidence="3 4">
    <name type="scientific">Gillisia lutea</name>
    <dbReference type="NCBI Taxonomy" id="2909668"/>
    <lineage>
        <taxon>Bacteria</taxon>
        <taxon>Pseudomonadati</taxon>
        <taxon>Bacteroidota</taxon>
        <taxon>Flavobacteriia</taxon>
        <taxon>Flavobacteriales</taxon>
        <taxon>Flavobacteriaceae</taxon>
        <taxon>Gillisia</taxon>
    </lineage>
</organism>
<dbReference type="Proteomes" id="UP001179363">
    <property type="component" value="Unassembled WGS sequence"/>
</dbReference>
<keyword evidence="1" id="KW-0732">Signal</keyword>
<accession>A0ABS9EDK5</accession>
<evidence type="ECO:0000259" key="2">
    <source>
        <dbReference type="Pfam" id="PF12969"/>
    </source>
</evidence>
<keyword evidence="4" id="KW-1185">Reference proteome</keyword>
<proteinExistence type="predicted"/>
<gene>
    <name evidence="3" type="ORF">L1I30_04625</name>
</gene>
<dbReference type="Gene3D" id="3.10.620.30">
    <property type="match status" value="1"/>
</dbReference>
<comment type="caution">
    <text evidence="3">The sequence shown here is derived from an EMBL/GenBank/DDBJ whole genome shotgun (WGS) entry which is preliminary data.</text>
</comment>
<dbReference type="Pfam" id="PF12969">
    <property type="entry name" value="DUF3857"/>
    <property type="match status" value="1"/>
</dbReference>
<evidence type="ECO:0000313" key="4">
    <source>
        <dbReference type="Proteomes" id="UP001179363"/>
    </source>
</evidence>
<dbReference type="RefSeq" id="WP_236133099.1">
    <property type="nucleotide sequence ID" value="NZ_JAKGTH010000007.1"/>
</dbReference>
<reference evidence="3" key="1">
    <citation type="submission" date="2022-01" db="EMBL/GenBank/DDBJ databases">
        <title>Gillisia lutea sp. nov., isolated from marine plastic residues from the Malvarosa beach (Valencia, Spain).</title>
        <authorList>
            <person name="Vidal-Verdu A."/>
            <person name="Molina-Menor E."/>
            <person name="Satari L."/>
            <person name="Pascual J."/>
            <person name="Pereto J."/>
            <person name="Porcar M."/>
        </authorList>
    </citation>
    <scope>NUCLEOTIDE SEQUENCE</scope>
    <source>
        <strain evidence="3">M10.2A</strain>
    </source>
</reference>
<name>A0ABS9EDK5_9FLAO</name>
<protein>
    <submittedName>
        <fullName evidence="3">DUF3857 domain-containing protein</fullName>
    </submittedName>
</protein>
<feature type="domain" description="DUF3857" evidence="2">
    <location>
        <begin position="63"/>
        <end position="196"/>
    </location>
</feature>